<evidence type="ECO:0000313" key="7">
    <source>
        <dbReference type="Proteomes" id="UP000239649"/>
    </source>
</evidence>
<feature type="compositionally biased region" description="Gly residues" evidence="3">
    <location>
        <begin position="372"/>
        <end position="382"/>
    </location>
</feature>
<feature type="region of interest" description="Disordered" evidence="3">
    <location>
        <begin position="931"/>
        <end position="1033"/>
    </location>
</feature>
<name>A0A2P6UZJ9_9CHLO</name>
<organism evidence="6 7">
    <name type="scientific">Micractinium conductrix</name>
    <dbReference type="NCBI Taxonomy" id="554055"/>
    <lineage>
        <taxon>Eukaryota</taxon>
        <taxon>Viridiplantae</taxon>
        <taxon>Chlorophyta</taxon>
        <taxon>core chlorophytes</taxon>
        <taxon>Trebouxiophyceae</taxon>
        <taxon>Chlorellales</taxon>
        <taxon>Chlorellaceae</taxon>
        <taxon>Chlorella clade</taxon>
        <taxon>Micractinium</taxon>
    </lineage>
</organism>
<feature type="domain" description="Rho-GAP" evidence="4">
    <location>
        <begin position="17"/>
        <end position="220"/>
    </location>
</feature>
<dbReference type="Pfam" id="PF02181">
    <property type="entry name" value="FH2"/>
    <property type="match status" value="1"/>
</dbReference>
<dbReference type="Gene3D" id="1.20.58.2220">
    <property type="entry name" value="Formin, FH2 domain"/>
    <property type="match status" value="1"/>
</dbReference>
<protein>
    <recommendedName>
        <fullName evidence="2">Formin-like protein</fullName>
    </recommendedName>
</protein>
<feature type="compositionally biased region" description="Basic and acidic residues" evidence="3">
    <location>
        <begin position="1409"/>
        <end position="1425"/>
    </location>
</feature>
<dbReference type="InterPro" id="IPR000198">
    <property type="entry name" value="RhoGAP_dom"/>
</dbReference>
<feature type="region of interest" description="Disordered" evidence="3">
    <location>
        <begin position="632"/>
        <end position="668"/>
    </location>
</feature>
<reference evidence="6 7" key="1">
    <citation type="journal article" date="2018" name="Plant J.">
        <title>Genome sequences of Chlorella sorokiniana UTEX 1602 and Micractinium conductrix SAG 241.80: implications to maltose excretion by a green alga.</title>
        <authorList>
            <person name="Arriola M.B."/>
            <person name="Velmurugan N."/>
            <person name="Zhang Y."/>
            <person name="Plunkett M.H."/>
            <person name="Hondzo H."/>
            <person name="Barney B.M."/>
        </authorList>
    </citation>
    <scope>NUCLEOTIDE SEQUENCE [LARGE SCALE GENOMIC DNA]</scope>
    <source>
        <strain evidence="6 7">SAG 241.80</strain>
    </source>
</reference>
<proteinExistence type="inferred from homology"/>
<dbReference type="InterPro" id="IPR015425">
    <property type="entry name" value="FH2_Formin"/>
</dbReference>
<feature type="region of interest" description="Disordered" evidence="3">
    <location>
        <begin position="461"/>
        <end position="523"/>
    </location>
</feature>
<dbReference type="SMART" id="SM00498">
    <property type="entry name" value="FH2"/>
    <property type="match status" value="1"/>
</dbReference>
<keyword evidence="7" id="KW-1185">Reference proteome</keyword>
<dbReference type="InterPro" id="IPR051144">
    <property type="entry name" value="Formin_homology_domain"/>
</dbReference>
<feature type="compositionally biased region" description="Low complexity" evidence="3">
    <location>
        <begin position="1676"/>
        <end position="1694"/>
    </location>
</feature>
<dbReference type="PROSITE" id="PS51444">
    <property type="entry name" value="FH2"/>
    <property type="match status" value="1"/>
</dbReference>
<feature type="compositionally biased region" description="Low complexity" evidence="3">
    <location>
        <begin position="1501"/>
        <end position="1551"/>
    </location>
</feature>
<dbReference type="PROSITE" id="PS50238">
    <property type="entry name" value="RHOGAP"/>
    <property type="match status" value="1"/>
</dbReference>
<dbReference type="PANTHER" id="PTHR45733:SF8">
    <property type="entry name" value="FORMIN-J"/>
    <property type="match status" value="1"/>
</dbReference>
<comment type="similarity">
    <text evidence="1">Belongs to the formin-like family. Class-II subfamily.</text>
</comment>
<feature type="region of interest" description="Disordered" evidence="3">
    <location>
        <begin position="1665"/>
        <end position="1725"/>
    </location>
</feature>
<feature type="compositionally biased region" description="Low complexity" evidence="3">
    <location>
        <begin position="1614"/>
        <end position="1653"/>
    </location>
</feature>
<feature type="compositionally biased region" description="Gly residues" evidence="3">
    <location>
        <begin position="646"/>
        <end position="660"/>
    </location>
</feature>
<gene>
    <name evidence="6" type="ORF">C2E20_9069</name>
</gene>
<feature type="region of interest" description="Disordered" evidence="3">
    <location>
        <begin position="1409"/>
        <end position="1443"/>
    </location>
</feature>
<feature type="region of interest" description="Disordered" evidence="3">
    <location>
        <begin position="418"/>
        <end position="447"/>
    </location>
</feature>
<feature type="compositionally biased region" description="Basic and acidic residues" evidence="3">
    <location>
        <begin position="308"/>
        <end position="317"/>
    </location>
</feature>
<feature type="compositionally biased region" description="Low complexity" evidence="3">
    <location>
        <begin position="1470"/>
        <end position="1493"/>
    </location>
</feature>
<feature type="compositionally biased region" description="Basic and acidic residues" evidence="3">
    <location>
        <begin position="1593"/>
        <end position="1602"/>
    </location>
</feature>
<feature type="domain" description="FH2" evidence="5">
    <location>
        <begin position="1025"/>
        <end position="1425"/>
    </location>
</feature>
<feature type="region of interest" description="Disordered" evidence="3">
    <location>
        <begin position="301"/>
        <end position="404"/>
    </location>
</feature>
<dbReference type="Gene3D" id="1.10.555.10">
    <property type="entry name" value="Rho GTPase activation protein"/>
    <property type="match status" value="1"/>
</dbReference>
<dbReference type="EMBL" id="LHPF02000071">
    <property type="protein sequence ID" value="PSC67234.1"/>
    <property type="molecule type" value="Genomic_DNA"/>
</dbReference>
<dbReference type="STRING" id="554055.A0A2P6UZJ9"/>
<dbReference type="PANTHER" id="PTHR45733">
    <property type="entry name" value="FORMIN-J"/>
    <property type="match status" value="1"/>
</dbReference>
<dbReference type="InterPro" id="IPR042201">
    <property type="entry name" value="FH2_Formin_sf"/>
</dbReference>
<feature type="compositionally biased region" description="Low complexity" evidence="3">
    <location>
        <begin position="331"/>
        <end position="340"/>
    </location>
</feature>
<feature type="region of interest" description="Disordered" evidence="3">
    <location>
        <begin position="1470"/>
        <end position="1653"/>
    </location>
</feature>
<evidence type="ECO:0000313" key="6">
    <source>
        <dbReference type="EMBL" id="PSC67234.1"/>
    </source>
</evidence>
<accession>A0A2P6UZJ9</accession>
<evidence type="ECO:0000259" key="4">
    <source>
        <dbReference type="PROSITE" id="PS50238"/>
    </source>
</evidence>
<evidence type="ECO:0000256" key="2">
    <source>
        <dbReference type="RuleBase" id="RU361260"/>
    </source>
</evidence>
<feature type="region of interest" description="Disordered" evidence="3">
    <location>
        <begin position="685"/>
        <end position="707"/>
    </location>
</feature>
<dbReference type="Proteomes" id="UP000239649">
    <property type="component" value="Unassembled WGS sequence"/>
</dbReference>
<dbReference type="InterPro" id="IPR008936">
    <property type="entry name" value="Rho_GTPase_activation_prot"/>
</dbReference>
<evidence type="ECO:0000256" key="3">
    <source>
        <dbReference type="SAM" id="MobiDB-lite"/>
    </source>
</evidence>
<comment type="caution">
    <text evidence="6">The sequence shown here is derived from an EMBL/GenBank/DDBJ whole genome shotgun (WGS) entry which is preliminary data.</text>
</comment>
<feature type="compositionally biased region" description="Low complexity" evidence="3">
    <location>
        <begin position="483"/>
        <end position="494"/>
    </location>
</feature>
<feature type="compositionally biased region" description="Polar residues" evidence="3">
    <location>
        <begin position="501"/>
        <end position="510"/>
    </location>
</feature>
<sequence length="1800" mass="188065">MAWAAGRGPPSHAALHGELAAVQAARAARANPDGDPNFQLLRRALDYLHTRVRPGSAPQLFVSMVHGPQLQQTEAALMPSDKDAAALPRLDPLSVSIVVIKSLAMLRPPLLDTRARTELLHAALDDYTEAVRYSIVSHVLHRVWEGTPAQHGMLKHLFRYLARLVEFSGGACTAEGLSGLLGPVLIDPETCVAVAGDPDTLTQAAAWVVQVLISNYEHLFSDTLPHEASHVHIDPEQARLQERIRRVITVPQQQQQQQQQLGRLRSGATEELQRAIAGKLAEARKPSRLVNAVSTMPGVKASQAFVRRTSDENEVPRGSRRQTPPGLQLPAAMQQQQQQDDAARPGTRLFRPQEATRSSISHETPRQPVGSWHGGGGGGHSGMPGSPGRSQTSRGTGLGGAAPMHPVHQRQIELRAAMRPPSAEPPHKSPWRPPGKNEKVMGSKKRRQAWSCIAPLYRPGYASQDNSPEQPIEGAHSDAGSVQSSPPLLQQPPSRFHHTRASGSDHTGSAASAAGSPHVLGDGDGQVVYELRQTGGQRAQHGGDVPPSAGIGAKRSLEDDIDQTHGGDTGVMFGCLGDAVGGLEAQRGGAGGVGGFGAAGFQQLGGAARHDSGATPALVRTGGRYATFQDSVESKQSAAERSAGGLAAGSGAGSTIGSGAAGRPRVPPLHISRVSVADLLQGSDERGQPHVAQQQQQQHRLLSMSRQEQASVSKLAASLHAAGMQAVTPGDIRSALSGGGGVPASALQDGAVDLTDASGASRPAAGLAQNLAAAGLFATPDVSSRPGTAGGEYPNLGSPSWPAGHSSAAAALSAALTAEAATPAHAALAQLGSLYLNEKTGQICKRTAVDGEGHMGYLPAGISVEELLNAAEDLQQMMPTPMPSRPVSPTAAADAGGEYTPLDLAVLLAAHSKKLKKEQGDRLELRQLEKQLSQQQGFPRPAATPRLGAKGAAPPPPPPPPPKGGAKGGPPPPPPPPPPPGTLGKKKTENVDANAGSGGPTPNCVLARSPTGRGGRPGSASLDEAQATAEQKRRLKQLHWDKLKQAREGTVWSRANRDKLHLDLKQLESLFQIMEAKAIKRGATKDDEVRLVEHRRAHNILIELSGIRKPFDEIKDALLRMDAGALSVEQLSVLSRAVPDDQERKDLELYMAGKHPKYKGLCEVDKLGTVERYFVEVKDIPRLAERIRCFIFSRTYAATRAKCVEQLEIVRTACTELHGCSAFTKLLQAVLELGNHLNQGTQRGAAAGFKLDTLLKLADVKGTDRKTSLLHFVIAQLVEEDEGMKGMSAQLAHIKQAANMQLAALKGLIGEVRLGLRQVNQEVVQAAKSRDVEGSGSRHFSELMAAFHAGAADEFRALEDLEKTMYGDLKKVTEYFGEEFAPADAIRLLRTVRDFVVLFERGLADIKSREDAAERAAEETRKRESIQAAIQARRTQSTEPAADPMQLMQLRQSQARASAGQEALQAGAQDAAAAADAKPAGAQQVAPAAAEAAPRPDDSMAPPAHQPAPEQQPASTATPVAVPAQPAEQPAAGGAWADMPASPAASQQEAQPDGEQPEAVQQPAAKKQLPAAEEQQAAAEQQEAAVVAPPADVRAEQAERRTPLQVDVGEDEASPAAASPEGSASAAEQLTPSPAAAAEQQPGAGATPATPPGLLAAVLGFADGWGGMWGGASQEPARPAAGAAPTAAEPAAAASDEPGEQRSSGSVGEGWDSPGSSLDEAAYTALSQLPPGTAALATVAASRPSRLEEAFVTPLPQPNWSPVASAEAAAAEGVASSDRVAGGAIAPADGDSAASAAKRS</sequence>
<dbReference type="GO" id="GO:0007165">
    <property type="term" value="P:signal transduction"/>
    <property type="evidence" value="ECO:0007669"/>
    <property type="project" value="InterPro"/>
</dbReference>
<feature type="compositionally biased region" description="Low complexity" evidence="3">
    <location>
        <begin position="1559"/>
        <end position="1591"/>
    </location>
</feature>
<evidence type="ECO:0000259" key="5">
    <source>
        <dbReference type="PROSITE" id="PS51444"/>
    </source>
</evidence>
<evidence type="ECO:0000256" key="1">
    <source>
        <dbReference type="ARBA" id="ARBA00006468"/>
    </source>
</evidence>
<dbReference type="OrthoDB" id="1668162at2759"/>
<dbReference type="SUPFAM" id="SSF101447">
    <property type="entry name" value="Formin homology 2 domain (FH2 domain)"/>
    <property type="match status" value="1"/>
</dbReference>
<feature type="compositionally biased region" description="Pro residues" evidence="3">
    <location>
        <begin position="953"/>
        <end position="981"/>
    </location>
</feature>